<gene>
    <name evidence="2" type="ORF">JM93_03198</name>
</gene>
<dbReference type="SUPFAM" id="SSF82693">
    <property type="entry name" value="Multidrug efflux transporter AcrB pore domain, PN1, PN2, PC1 and PC2 subdomains"/>
    <property type="match status" value="4"/>
</dbReference>
<feature type="transmembrane region" description="Helical" evidence="1">
    <location>
        <begin position="980"/>
        <end position="1006"/>
    </location>
</feature>
<evidence type="ECO:0000256" key="1">
    <source>
        <dbReference type="SAM" id="Phobius"/>
    </source>
</evidence>
<feature type="transmembrane region" description="Helical" evidence="1">
    <location>
        <begin position="429"/>
        <end position="449"/>
    </location>
</feature>
<comment type="caution">
    <text evidence="2">The sequence shown here is derived from an EMBL/GenBank/DDBJ whole genome shotgun (WGS) entry which is preliminary data.</text>
</comment>
<dbReference type="AlphaFoldDB" id="A0A562SP72"/>
<protein>
    <submittedName>
        <fullName evidence="2">Multidrug efflux pump</fullName>
    </submittedName>
</protein>
<dbReference type="GO" id="GO:0005886">
    <property type="term" value="C:plasma membrane"/>
    <property type="evidence" value="ECO:0007669"/>
    <property type="project" value="TreeGrafter"/>
</dbReference>
<sequence length="1042" mass="111519">MLSDLAIRRPVLAAVASLLIIVFGIGVLNSIPVRELPDIDTAVVTITTTYRGAAPEVIDTDITEIIEGSVAGVAGVKTISSSSRRGRSRVVVEFEVGNDIDAAANDVRDAVSRVRADLPTDTDEPQVVKNDADSDPVMRLAVTSERLSAAEITDYVDRYIIDRLATVPGVASIETYGGRPKAVRVWLDRRAMAARNLTVLDIERALQRANIELPAGELKSDARQLSVRLDSRLPTVDAFADVVIDRVAGYPIRIKDIATVVSGVAEDDTIVRNNGRTAVGMAVIRQSQSNTIAISEAVRAEIAELEPNLPADMQIEVGSDDAIFVGASIREVVTALFLSLGLVVLVILVFLRSFRATLIPAITIPIALIGTFAAIAALGFSINVLTLLALLLAIGLVVDDAIVVLENIQRRIDRGETPLMASFLGTRQVTFAVLATSMTLIAVFVPLSFLQGQVGRLFVEFGFVMASAVVISTFVALTACPALASRVLSRGSGVSEASGDGDIRENWFLRGFRSAVTLAVRMPLVIIALAVAVAAAGALVYQQLPSELTPSEDRGVVFVPLSAPQGSTVTFTDQAARQVERISEPLVASGDVETVFTYTGSWGRPHRAFVVLRLADWDNRERSHRDVVRAMIPDMGNITAARGFPITPAGLGLRGSRTPLRIVVSGPDFESVKEWAAILLERGQENPNLRNLEMDYEENQPQLDIQLDRERADDLGISVETIATTLQTLLAAREVTTYLERGREYPVLVQAELEDRASPEDIDFIFLRADDGETLVPLSALMSLEVKAAPAELRRFDRLPSITIEGAVAEGYSLGDAITYMEDAAAELLPAEARISLAGQSQQFRETSSGAGFTFALALLIVFLVLAAQFESFVHPLVIMLTVPLGVAGAVFALAASGLSLNIYSQIGIILLVGLMAKNGILIVEFANQLRDEGKGVTQSAIDATVLRLRPIVMTIISTILGAMPLVLASGAGAESRTAIGTVIVGGLLLSGVLTLFLTPVLYSLLARFTKPRSAIERRLDAELGKRRKTSGAASAEVPAAE</sequence>
<dbReference type="SUPFAM" id="SSF82866">
    <property type="entry name" value="Multidrug efflux transporter AcrB transmembrane domain"/>
    <property type="match status" value="2"/>
</dbReference>
<dbReference type="SUPFAM" id="SSF82714">
    <property type="entry name" value="Multidrug efflux transporter AcrB TolC docking domain, DN and DC subdomains"/>
    <property type="match status" value="2"/>
</dbReference>
<keyword evidence="1" id="KW-1133">Transmembrane helix</keyword>
<feature type="transmembrane region" description="Helical" evidence="1">
    <location>
        <begin position="332"/>
        <end position="351"/>
    </location>
</feature>
<keyword evidence="3" id="KW-1185">Reference proteome</keyword>
<name>A0A562SP72_9HYPH</name>
<dbReference type="RefSeq" id="WP_145345294.1">
    <property type="nucleotide sequence ID" value="NZ_SMLY01000078.1"/>
</dbReference>
<dbReference type="GO" id="GO:0042910">
    <property type="term" value="F:xenobiotic transmembrane transporter activity"/>
    <property type="evidence" value="ECO:0007669"/>
    <property type="project" value="TreeGrafter"/>
</dbReference>
<dbReference type="Gene3D" id="3.30.70.1320">
    <property type="entry name" value="Multidrug efflux transporter AcrB pore domain like"/>
    <property type="match status" value="1"/>
</dbReference>
<feature type="transmembrane region" description="Helical" evidence="1">
    <location>
        <begin position="949"/>
        <end position="968"/>
    </location>
</feature>
<proteinExistence type="predicted"/>
<keyword evidence="1" id="KW-0472">Membrane</keyword>
<feature type="transmembrane region" description="Helical" evidence="1">
    <location>
        <begin position="358"/>
        <end position="378"/>
    </location>
</feature>
<dbReference type="OrthoDB" id="9807350at2"/>
<dbReference type="PANTHER" id="PTHR32063:SF14">
    <property type="entry name" value="BLL4319 PROTEIN"/>
    <property type="match status" value="1"/>
</dbReference>
<evidence type="ECO:0000313" key="2">
    <source>
        <dbReference type="EMBL" id="TWI82684.1"/>
    </source>
</evidence>
<dbReference type="PANTHER" id="PTHR32063">
    <property type="match status" value="1"/>
</dbReference>
<keyword evidence="1" id="KW-0812">Transmembrane</keyword>
<dbReference type="EMBL" id="VLLF01000008">
    <property type="protein sequence ID" value="TWI82684.1"/>
    <property type="molecule type" value="Genomic_DNA"/>
</dbReference>
<dbReference type="InterPro" id="IPR001036">
    <property type="entry name" value="Acrflvin-R"/>
</dbReference>
<dbReference type="Gene3D" id="3.30.70.1440">
    <property type="entry name" value="Multidrug efflux transporter AcrB pore domain"/>
    <property type="match status" value="1"/>
</dbReference>
<accession>A0A562SP72</accession>
<evidence type="ECO:0000313" key="3">
    <source>
        <dbReference type="Proteomes" id="UP000320593"/>
    </source>
</evidence>
<dbReference type="Gene3D" id="3.30.2090.10">
    <property type="entry name" value="Multidrug efflux transporter AcrB TolC docking domain, DN and DC subdomains"/>
    <property type="match status" value="2"/>
</dbReference>
<dbReference type="Proteomes" id="UP000320593">
    <property type="component" value="Unassembled WGS sequence"/>
</dbReference>
<feature type="transmembrane region" description="Helical" evidence="1">
    <location>
        <begin position="461"/>
        <end position="484"/>
    </location>
</feature>
<feature type="transmembrane region" description="Helical" evidence="1">
    <location>
        <begin position="903"/>
        <end position="928"/>
    </location>
</feature>
<reference evidence="2 3" key="1">
    <citation type="submission" date="2019-07" db="EMBL/GenBank/DDBJ databases">
        <title>Genomic Encyclopedia of Archaeal and Bacterial Type Strains, Phase II (KMG-II): from individual species to whole genera.</title>
        <authorList>
            <person name="Goeker M."/>
        </authorList>
    </citation>
    <scope>NUCLEOTIDE SEQUENCE [LARGE SCALE GENOMIC DNA]</scope>
    <source>
        <strain evidence="2 3">ATCC BAA-252</strain>
    </source>
</reference>
<feature type="transmembrane region" description="Helical" evidence="1">
    <location>
        <begin position="877"/>
        <end position="897"/>
    </location>
</feature>
<feature type="transmembrane region" description="Helical" evidence="1">
    <location>
        <begin position="384"/>
        <end position="408"/>
    </location>
</feature>
<dbReference type="Pfam" id="PF00873">
    <property type="entry name" value="ACR_tran"/>
    <property type="match status" value="1"/>
</dbReference>
<dbReference type="PRINTS" id="PR00702">
    <property type="entry name" value="ACRIFLAVINRP"/>
</dbReference>
<feature type="transmembrane region" description="Helical" evidence="1">
    <location>
        <begin position="850"/>
        <end position="870"/>
    </location>
</feature>
<dbReference type="Gene3D" id="1.20.1640.10">
    <property type="entry name" value="Multidrug efflux transporter AcrB transmembrane domain"/>
    <property type="match status" value="2"/>
</dbReference>
<dbReference type="InterPro" id="IPR027463">
    <property type="entry name" value="AcrB_DN_DC_subdom"/>
</dbReference>
<organism evidence="2 3">
    <name type="scientific">Roseibium hamelinense</name>
    <dbReference type="NCBI Taxonomy" id="150831"/>
    <lineage>
        <taxon>Bacteria</taxon>
        <taxon>Pseudomonadati</taxon>
        <taxon>Pseudomonadota</taxon>
        <taxon>Alphaproteobacteria</taxon>
        <taxon>Hyphomicrobiales</taxon>
        <taxon>Stappiaceae</taxon>
        <taxon>Roseibium</taxon>
    </lineage>
</organism>
<feature type="transmembrane region" description="Helical" evidence="1">
    <location>
        <begin position="518"/>
        <end position="541"/>
    </location>
</feature>
<dbReference type="Gene3D" id="3.30.70.1430">
    <property type="entry name" value="Multidrug efflux transporter AcrB pore domain"/>
    <property type="match status" value="2"/>
</dbReference>